<dbReference type="Gene3D" id="1.10.1740.10">
    <property type="match status" value="1"/>
</dbReference>
<organism evidence="8 9">
    <name type="scientific">Lacipirellula parvula</name>
    <dbReference type="NCBI Taxonomy" id="2650471"/>
    <lineage>
        <taxon>Bacteria</taxon>
        <taxon>Pseudomonadati</taxon>
        <taxon>Planctomycetota</taxon>
        <taxon>Planctomycetia</taxon>
        <taxon>Pirellulales</taxon>
        <taxon>Lacipirellulaceae</taxon>
        <taxon>Lacipirellula</taxon>
    </lineage>
</organism>
<dbReference type="InterPro" id="IPR013324">
    <property type="entry name" value="RNA_pol_sigma_r3/r4-like"/>
</dbReference>
<keyword evidence="2" id="KW-0805">Transcription regulation</keyword>
<sequence length="205" mass="23155">MWPNADETEQLLHGAREGDRAAVDRLMERHRQSLERMVRGRLNRGLARRVDASDVVQDALLTASRRLADYVHDPKLPFHAWLRQIARDRLADVYRRQLADKRSVANEQSVGGEGTSMLPPAALVRDAELTPAAAMLHREFAERFNAAVETLAEADREIIFMRHAEQLTNSEAAELLGLSQPAAAMRYLRALRQLKSILGDTPSQW</sequence>
<dbReference type="InterPro" id="IPR039425">
    <property type="entry name" value="RNA_pol_sigma-70-like"/>
</dbReference>
<dbReference type="Proteomes" id="UP000326837">
    <property type="component" value="Chromosome"/>
</dbReference>
<comment type="similarity">
    <text evidence="1">Belongs to the sigma-70 factor family. ECF subfamily.</text>
</comment>
<dbReference type="NCBIfam" id="TIGR02937">
    <property type="entry name" value="sigma70-ECF"/>
    <property type="match status" value="1"/>
</dbReference>
<dbReference type="InterPro" id="IPR014284">
    <property type="entry name" value="RNA_pol_sigma-70_dom"/>
</dbReference>
<evidence type="ECO:0000259" key="7">
    <source>
        <dbReference type="Pfam" id="PF08281"/>
    </source>
</evidence>
<evidence type="ECO:0000256" key="4">
    <source>
        <dbReference type="ARBA" id="ARBA00023125"/>
    </source>
</evidence>
<dbReference type="InterPro" id="IPR013249">
    <property type="entry name" value="RNA_pol_sigma70_r4_t2"/>
</dbReference>
<dbReference type="GO" id="GO:0003677">
    <property type="term" value="F:DNA binding"/>
    <property type="evidence" value="ECO:0007669"/>
    <property type="project" value="UniProtKB-KW"/>
</dbReference>
<accession>A0A5K7XFT9</accession>
<evidence type="ECO:0000256" key="1">
    <source>
        <dbReference type="ARBA" id="ARBA00010641"/>
    </source>
</evidence>
<dbReference type="SUPFAM" id="SSF88659">
    <property type="entry name" value="Sigma3 and sigma4 domains of RNA polymerase sigma factors"/>
    <property type="match status" value="1"/>
</dbReference>
<dbReference type="AlphaFoldDB" id="A0A5K7XFT9"/>
<gene>
    <name evidence="8" type="ORF">PLANPX_5336</name>
</gene>
<dbReference type="SUPFAM" id="SSF88946">
    <property type="entry name" value="Sigma2 domain of RNA polymerase sigma factors"/>
    <property type="match status" value="1"/>
</dbReference>
<evidence type="ECO:0000256" key="5">
    <source>
        <dbReference type="ARBA" id="ARBA00023163"/>
    </source>
</evidence>
<protein>
    <submittedName>
        <fullName evidence="8">RNA polymerase ECF-type sigma factor</fullName>
    </submittedName>
</protein>
<keyword evidence="4" id="KW-0238">DNA-binding</keyword>
<evidence type="ECO:0000259" key="6">
    <source>
        <dbReference type="Pfam" id="PF04542"/>
    </source>
</evidence>
<evidence type="ECO:0000313" key="8">
    <source>
        <dbReference type="EMBL" id="BBO35724.1"/>
    </source>
</evidence>
<dbReference type="KEGG" id="lpav:PLANPX_5336"/>
<evidence type="ECO:0000256" key="2">
    <source>
        <dbReference type="ARBA" id="ARBA00023015"/>
    </source>
</evidence>
<dbReference type="GO" id="GO:0006352">
    <property type="term" value="P:DNA-templated transcription initiation"/>
    <property type="evidence" value="ECO:0007669"/>
    <property type="project" value="InterPro"/>
</dbReference>
<feature type="domain" description="RNA polymerase sigma factor 70 region 4 type 2" evidence="7">
    <location>
        <begin position="143"/>
        <end position="194"/>
    </location>
</feature>
<dbReference type="InterPro" id="IPR036388">
    <property type="entry name" value="WH-like_DNA-bd_sf"/>
</dbReference>
<evidence type="ECO:0000256" key="3">
    <source>
        <dbReference type="ARBA" id="ARBA00023082"/>
    </source>
</evidence>
<name>A0A5K7XFT9_9BACT</name>
<dbReference type="InterPro" id="IPR007627">
    <property type="entry name" value="RNA_pol_sigma70_r2"/>
</dbReference>
<dbReference type="Pfam" id="PF04542">
    <property type="entry name" value="Sigma70_r2"/>
    <property type="match status" value="1"/>
</dbReference>
<dbReference type="EMBL" id="AP021861">
    <property type="protein sequence ID" value="BBO35724.1"/>
    <property type="molecule type" value="Genomic_DNA"/>
</dbReference>
<proteinExistence type="inferred from homology"/>
<feature type="domain" description="RNA polymerase sigma-70 region 2" evidence="6">
    <location>
        <begin position="27"/>
        <end position="97"/>
    </location>
</feature>
<dbReference type="RefSeq" id="WP_152101033.1">
    <property type="nucleotide sequence ID" value="NZ_AP021861.1"/>
</dbReference>
<keyword evidence="5" id="KW-0804">Transcription</keyword>
<dbReference type="InterPro" id="IPR013325">
    <property type="entry name" value="RNA_pol_sigma_r2"/>
</dbReference>
<dbReference type="PANTHER" id="PTHR43133">
    <property type="entry name" value="RNA POLYMERASE ECF-TYPE SIGMA FACTO"/>
    <property type="match status" value="1"/>
</dbReference>
<dbReference type="GO" id="GO:0016987">
    <property type="term" value="F:sigma factor activity"/>
    <property type="evidence" value="ECO:0007669"/>
    <property type="project" value="UniProtKB-KW"/>
</dbReference>
<evidence type="ECO:0000313" key="9">
    <source>
        <dbReference type="Proteomes" id="UP000326837"/>
    </source>
</evidence>
<dbReference type="Pfam" id="PF08281">
    <property type="entry name" value="Sigma70_r4_2"/>
    <property type="match status" value="1"/>
</dbReference>
<keyword evidence="3" id="KW-0731">Sigma factor</keyword>
<dbReference type="PANTHER" id="PTHR43133:SF8">
    <property type="entry name" value="RNA POLYMERASE SIGMA FACTOR HI_1459-RELATED"/>
    <property type="match status" value="1"/>
</dbReference>
<dbReference type="Gene3D" id="1.10.10.10">
    <property type="entry name" value="Winged helix-like DNA-binding domain superfamily/Winged helix DNA-binding domain"/>
    <property type="match status" value="1"/>
</dbReference>
<reference evidence="9" key="1">
    <citation type="submission" date="2019-10" db="EMBL/GenBank/DDBJ databases">
        <title>Lacipirellula parvula gen. nov., sp. nov., representing a lineage of planctomycetes widespread in freshwater anoxic habitats, and description of the family Lacipirellulaceae.</title>
        <authorList>
            <person name="Dedysh S.N."/>
            <person name="Kulichevskaya I.S."/>
            <person name="Beletsky A.V."/>
            <person name="Rakitin A.L."/>
            <person name="Mardanov A.V."/>
            <person name="Ivanova A.A."/>
            <person name="Saltykova V.X."/>
            <person name="Rijpstra W.I.C."/>
            <person name="Sinninghe Damste J.S."/>
            <person name="Ravin N.V."/>
        </authorList>
    </citation>
    <scope>NUCLEOTIDE SEQUENCE [LARGE SCALE GENOMIC DNA]</scope>
    <source>
        <strain evidence="9">PX69</strain>
    </source>
</reference>
<keyword evidence="9" id="KW-1185">Reference proteome</keyword>